<comment type="subcellular location">
    <subcellularLocation>
        <location evidence="1 7">Cell membrane</location>
        <topology evidence="1 7">Multi-pass membrane protein</topology>
    </subcellularLocation>
</comment>
<feature type="domain" description="ABC transmembrane type-1" evidence="8">
    <location>
        <begin position="68"/>
        <end position="257"/>
    </location>
</feature>
<name>A0A1D3TY40_9FIRM</name>
<keyword evidence="4 7" id="KW-0812">Transmembrane</keyword>
<dbReference type="PROSITE" id="PS50928">
    <property type="entry name" value="ABC_TM1"/>
    <property type="match status" value="1"/>
</dbReference>
<feature type="transmembrane region" description="Helical" evidence="7">
    <location>
        <begin position="12"/>
        <end position="33"/>
    </location>
</feature>
<organism evidence="9 10">
    <name type="scientific">Anaerobium acetethylicum</name>
    <dbReference type="NCBI Taxonomy" id="1619234"/>
    <lineage>
        <taxon>Bacteria</taxon>
        <taxon>Bacillati</taxon>
        <taxon>Bacillota</taxon>
        <taxon>Clostridia</taxon>
        <taxon>Lachnospirales</taxon>
        <taxon>Lachnospiraceae</taxon>
        <taxon>Anaerobium</taxon>
    </lineage>
</organism>
<keyword evidence="2 7" id="KW-0813">Transport</keyword>
<evidence type="ECO:0000256" key="1">
    <source>
        <dbReference type="ARBA" id="ARBA00004651"/>
    </source>
</evidence>
<keyword evidence="3" id="KW-1003">Cell membrane</keyword>
<feature type="transmembrane region" description="Helical" evidence="7">
    <location>
        <begin position="72"/>
        <end position="94"/>
    </location>
</feature>
<evidence type="ECO:0000256" key="3">
    <source>
        <dbReference type="ARBA" id="ARBA00022475"/>
    </source>
</evidence>
<accession>A0A1D3TY40</accession>
<dbReference type="EMBL" id="FMKA01000037">
    <property type="protein sequence ID" value="SCP99315.1"/>
    <property type="molecule type" value="Genomic_DNA"/>
</dbReference>
<protein>
    <submittedName>
        <fullName evidence="9">Raffinose/stachyose/melibiose transport system permease protein</fullName>
    </submittedName>
</protein>
<dbReference type="RefSeq" id="WP_091236669.1">
    <property type="nucleotide sequence ID" value="NZ_FMKA01000037.1"/>
</dbReference>
<feature type="transmembrane region" description="Helical" evidence="7">
    <location>
        <begin position="178"/>
        <end position="203"/>
    </location>
</feature>
<evidence type="ECO:0000256" key="7">
    <source>
        <dbReference type="RuleBase" id="RU363032"/>
    </source>
</evidence>
<gene>
    <name evidence="9" type="ORF">SAMN05421730_103721</name>
</gene>
<evidence type="ECO:0000256" key="6">
    <source>
        <dbReference type="ARBA" id="ARBA00023136"/>
    </source>
</evidence>
<dbReference type="InterPro" id="IPR035906">
    <property type="entry name" value="MetI-like_sf"/>
</dbReference>
<dbReference type="Gene3D" id="1.10.3720.10">
    <property type="entry name" value="MetI-like"/>
    <property type="match status" value="1"/>
</dbReference>
<dbReference type="SUPFAM" id="SSF161098">
    <property type="entry name" value="MetI-like"/>
    <property type="match status" value="1"/>
</dbReference>
<comment type="similarity">
    <text evidence="7">Belongs to the binding-protein-dependent transport system permease family.</text>
</comment>
<keyword evidence="5 7" id="KW-1133">Transmembrane helix</keyword>
<evidence type="ECO:0000256" key="4">
    <source>
        <dbReference type="ARBA" id="ARBA00022692"/>
    </source>
</evidence>
<evidence type="ECO:0000313" key="10">
    <source>
        <dbReference type="Proteomes" id="UP000199315"/>
    </source>
</evidence>
<dbReference type="OrthoDB" id="153186at2"/>
<proteinExistence type="inferred from homology"/>
<dbReference type="Proteomes" id="UP000199315">
    <property type="component" value="Unassembled WGS sequence"/>
</dbReference>
<dbReference type="GO" id="GO:0055085">
    <property type="term" value="P:transmembrane transport"/>
    <property type="evidence" value="ECO:0007669"/>
    <property type="project" value="InterPro"/>
</dbReference>
<feature type="transmembrane region" description="Helical" evidence="7">
    <location>
        <begin position="103"/>
        <end position="125"/>
    </location>
</feature>
<evidence type="ECO:0000256" key="2">
    <source>
        <dbReference type="ARBA" id="ARBA00022448"/>
    </source>
</evidence>
<evidence type="ECO:0000259" key="8">
    <source>
        <dbReference type="PROSITE" id="PS50928"/>
    </source>
</evidence>
<dbReference type="STRING" id="1619234.SAMN05421730_103721"/>
<keyword evidence="10" id="KW-1185">Reference proteome</keyword>
<dbReference type="CDD" id="cd06261">
    <property type="entry name" value="TM_PBP2"/>
    <property type="match status" value="1"/>
</dbReference>
<reference evidence="9 10" key="1">
    <citation type="submission" date="2016-09" db="EMBL/GenBank/DDBJ databases">
        <authorList>
            <person name="Capua I."/>
            <person name="De Benedictis P."/>
            <person name="Joannis T."/>
            <person name="Lombin L.H."/>
            <person name="Cattoli G."/>
        </authorList>
    </citation>
    <scope>NUCLEOTIDE SEQUENCE [LARGE SCALE GENOMIC DNA]</scope>
    <source>
        <strain evidence="9 10">GluBS11</strain>
    </source>
</reference>
<feature type="transmembrane region" description="Helical" evidence="7">
    <location>
        <begin position="137"/>
        <end position="157"/>
    </location>
</feature>
<evidence type="ECO:0000256" key="5">
    <source>
        <dbReference type="ARBA" id="ARBA00022989"/>
    </source>
</evidence>
<sequence>MKKNIQNILKQLVCIVLCLAVVVPFYMVLINSFKSKSEAARMSLALPKEWLFSNYVEVIEKGKLIQGFSNSLSYALTATIVAVISCAMASFVICRKPTKLNVFIYYFVLCGLFFPVNYVTLVKVLNFFHLTDNKPGIIIAFTSAMIPFCIFTIRNFILSVPIELDEAAVIDGAGPIELFFRIIVPLLKPTLVTCFILQFMGVWSDFLTPLYLSSSSKLFPMTMAVYQFFGKNKSYWNYIFADIILTCIPVIIVYMLGQKYIVGGMTSGAVKE</sequence>
<feature type="transmembrane region" description="Helical" evidence="7">
    <location>
        <begin position="235"/>
        <end position="256"/>
    </location>
</feature>
<dbReference type="AlphaFoldDB" id="A0A1D3TY40"/>
<dbReference type="PANTHER" id="PTHR43744:SF12">
    <property type="entry name" value="ABC TRANSPORTER PERMEASE PROTEIN MG189-RELATED"/>
    <property type="match status" value="1"/>
</dbReference>
<dbReference type="GO" id="GO:0005886">
    <property type="term" value="C:plasma membrane"/>
    <property type="evidence" value="ECO:0007669"/>
    <property type="project" value="UniProtKB-SubCell"/>
</dbReference>
<evidence type="ECO:0000313" key="9">
    <source>
        <dbReference type="EMBL" id="SCP99315.1"/>
    </source>
</evidence>
<dbReference type="InterPro" id="IPR000515">
    <property type="entry name" value="MetI-like"/>
</dbReference>
<keyword evidence="6 7" id="KW-0472">Membrane</keyword>
<dbReference type="PANTHER" id="PTHR43744">
    <property type="entry name" value="ABC TRANSPORTER PERMEASE PROTEIN MG189-RELATED-RELATED"/>
    <property type="match status" value="1"/>
</dbReference>
<dbReference type="Pfam" id="PF00528">
    <property type="entry name" value="BPD_transp_1"/>
    <property type="match status" value="1"/>
</dbReference>